<dbReference type="AlphaFoldDB" id="A0A9P1DGT6"/>
<organism evidence="2">
    <name type="scientific">Cladocopium goreaui</name>
    <dbReference type="NCBI Taxonomy" id="2562237"/>
    <lineage>
        <taxon>Eukaryota</taxon>
        <taxon>Sar</taxon>
        <taxon>Alveolata</taxon>
        <taxon>Dinophyceae</taxon>
        <taxon>Suessiales</taxon>
        <taxon>Symbiodiniaceae</taxon>
        <taxon>Cladocopium</taxon>
    </lineage>
</organism>
<feature type="region of interest" description="Disordered" evidence="1">
    <location>
        <begin position="110"/>
        <end position="199"/>
    </location>
</feature>
<feature type="compositionally biased region" description="Basic residues" evidence="1">
    <location>
        <begin position="145"/>
        <end position="163"/>
    </location>
</feature>
<accession>A0A9P1DGT6</accession>
<reference evidence="2" key="1">
    <citation type="submission" date="2022-10" db="EMBL/GenBank/DDBJ databases">
        <authorList>
            <person name="Chen Y."/>
            <person name="Dougan E. K."/>
            <person name="Chan C."/>
            <person name="Rhodes N."/>
            <person name="Thang M."/>
        </authorList>
    </citation>
    <scope>NUCLEOTIDE SEQUENCE</scope>
</reference>
<dbReference type="EMBL" id="CAMXCT030004563">
    <property type="protein sequence ID" value="CAL4796904.1"/>
    <property type="molecule type" value="Genomic_DNA"/>
</dbReference>
<evidence type="ECO:0008006" key="5">
    <source>
        <dbReference type="Google" id="ProtNLM"/>
    </source>
</evidence>
<feature type="compositionally biased region" description="Polar residues" evidence="1">
    <location>
        <begin position="557"/>
        <end position="569"/>
    </location>
</feature>
<dbReference type="OrthoDB" id="432129at2759"/>
<dbReference type="SUPFAM" id="SSF54277">
    <property type="entry name" value="CAD &amp; PB1 domains"/>
    <property type="match status" value="1"/>
</dbReference>
<proteinExistence type="predicted"/>
<reference evidence="3 4" key="2">
    <citation type="submission" date="2024-05" db="EMBL/GenBank/DDBJ databases">
        <authorList>
            <person name="Chen Y."/>
            <person name="Shah S."/>
            <person name="Dougan E. K."/>
            <person name="Thang M."/>
            <person name="Chan C."/>
        </authorList>
    </citation>
    <scope>NUCLEOTIDE SEQUENCE [LARGE SCALE GENOMIC DNA]</scope>
</reference>
<evidence type="ECO:0000256" key="1">
    <source>
        <dbReference type="SAM" id="MobiDB-lite"/>
    </source>
</evidence>
<dbReference type="EMBL" id="CAMXCT020004563">
    <property type="protein sequence ID" value="CAL1162967.1"/>
    <property type="molecule type" value="Genomic_DNA"/>
</dbReference>
<protein>
    <recommendedName>
        <fullName evidence="5">PB1 domain-containing protein</fullName>
    </recommendedName>
</protein>
<dbReference type="EMBL" id="CAMXCT010004563">
    <property type="protein sequence ID" value="CAI4009592.1"/>
    <property type="molecule type" value="Genomic_DNA"/>
</dbReference>
<evidence type="ECO:0000313" key="4">
    <source>
        <dbReference type="Proteomes" id="UP001152797"/>
    </source>
</evidence>
<sequence length="569" mass="61364">MAMMIVKFQCDDGEIFRRPLPKEPSFDAVVEVIAACRPEVDADAPSKGFLKYVDDEGDLCTLTPETFPDLLDLQKRINGKVLKLKLTVPKSSKPAAQHGIDAALDLQSEDRTAAPAPSTATVDTAQPPVSMPDQKEDPFPWLWKGKAKGKAKGKGKKGKHMKGHSQSAIPESQAEESAHGSPPNNQCQEPSASSMKQETCGNAAGPGVCGHRGGAWRLLCTLRVLLEVGLLTPTLFASLAVHWLPFLIKRVAAKVDKINRMAAEGLDPTLEKMLKIIQEQAAATPGLEQHSTALAQALNANTAKRHLGEALLELLQALNGLDVEVQTQFCESLASALLPCLEDELSFLSKYIQVLLQTLALHGDSCAHCTLFRHLALSILPKCNDCNDLGSGTADTYTLCLLGSVLLINRMAAEGLDPTLEKMLKIIQEQAAATPGLEQHSTALAQALSANTGERLEEKGDPPCLWLTTLGSRHLGEALLELLQALNGLDVEVQTQFCESLASALLPCLEDEPHCWWKTWKGKGCGKGKKGKHMWKGCHFPDPSQAEPAAAEESGTLELQSTSRDINSL</sequence>
<evidence type="ECO:0000313" key="3">
    <source>
        <dbReference type="EMBL" id="CAL4796904.1"/>
    </source>
</evidence>
<name>A0A9P1DGT6_9DINO</name>
<comment type="caution">
    <text evidence="2">The sequence shown here is derived from an EMBL/GenBank/DDBJ whole genome shotgun (WGS) entry which is preliminary data.</text>
</comment>
<evidence type="ECO:0000313" key="2">
    <source>
        <dbReference type="EMBL" id="CAI4009592.1"/>
    </source>
</evidence>
<feature type="region of interest" description="Disordered" evidence="1">
    <location>
        <begin position="539"/>
        <end position="569"/>
    </location>
</feature>
<feature type="compositionally biased region" description="Polar residues" evidence="1">
    <location>
        <begin position="182"/>
        <end position="199"/>
    </location>
</feature>
<gene>
    <name evidence="2" type="ORF">C1SCF055_LOCUS34939</name>
</gene>
<dbReference type="Proteomes" id="UP001152797">
    <property type="component" value="Unassembled WGS sequence"/>
</dbReference>
<keyword evidence="4" id="KW-1185">Reference proteome</keyword>